<dbReference type="SUPFAM" id="SSF143081">
    <property type="entry name" value="BB1717-like"/>
    <property type="match status" value="1"/>
</dbReference>
<dbReference type="Pfam" id="PF02586">
    <property type="entry name" value="SRAP"/>
    <property type="match status" value="1"/>
</dbReference>
<keyword evidence="2" id="KW-0645">Protease</keyword>
<evidence type="ECO:0008006" key="11">
    <source>
        <dbReference type="Google" id="ProtNLM"/>
    </source>
</evidence>
<evidence type="ECO:0000256" key="3">
    <source>
        <dbReference type="ARBA" id="ARBA00022763"/>
    </source>
</evidence>
<accession>A0ABS8SGE1</accession>
<evidence type="ECO:0000313" key="9">
    <source>
        <dbReference type="EMBL" id="MCD7457976.1"/>
    </source>
</evidence>
<organism evidence="9 10">
    <name type="scientific">Datura stramonium</name>
    <name type="common">Jimsonweed</name>
    <name type="synonym">Common thornapple</name>
    <dbReference type="NCBI Taxonomy" id="4076"/>
    <lineage>
        <taxon>Eukaryota</taxon>
        <taxon>Viridiplantae</taxon>
        <taxon>Streptophyta</taxon>
        <taxon>Embryophyta</taxon>
        <taxon>Tracheophyta</taxon>
        <taxon>Spermatophyta</taxon>
        <taxon>Magnoliopsida</taxon>
        <taxon>eudicotyledons</taxon>
        <taxon>Gunneridae</taxon>
        <taxon>Pentapetalae</taxon>
        <taxon>asterids</taxon>
        <taxon>lamiids</taxon>
        <taxon>Solanales</taxon>
        <taxon>Solanaceae</taxon>
        <taxon>Solanoideae</taxon>
        <taxon>Datureae</taxon>
        <taxon>Datura</taxon>
    </lineage>
</organism>
<name>A0ABS8SGE1_DATST</name>
<dbReference type="PANTHER" id="PTHR13604">
    <property type="entry name" value="DC12-RELATED"/>
    <property type="match status" value="1"/>
</dbReference>
<feature type="compositionally biased region" description="Polar residues" evidence="8">
    <location>
        <begin position="317"/>
        <end position="327"/>
    </location>
</feature>
<evidence type="ECO:0000313" key="10">
    <source>
        <dbReference type="Proteomes" id="UP000823775"/>
    </source>
</evidence>
<feature type="region of interest" description="Disordered" evidence="8">
    <location>
        <begin position="265"/>
        <end position="409"/>
    </location>
</feature>
<dbReference type="Proteomes" id="UP000823775">
    <property type="component" value="Unassembled WGS sequence"/>
</dbReference>
<keyword evidence="3" id="KW-0227">DNA damage</keyword>
<evidence type="ECO:0000256" key="4">
    <source>
        <dbReference type="ARBA" id="ARBA00022801"/>
    </source>
</evidence>
<dbReference type="Gene3D" id="3.90.1680.10">
    <property type="entry name" value="SOS response associated peptidase-like"/>
    <property type="match status" value="1"/>
</dbReference>
<feature type="compositionally biased region" description="Basic and acidic residues" evidence="8">
    <location>
        <begin position="341"/>
        <end position="351"/>
    </location>
</feature>
<keyword evidence="5" id="KW-0190">Covalent protein-DNA linkage</keyword>
<protein>
    <recommendedName>
        <fullName evidence="11">Embryonic stem cell-specific 5-hydroxymethylcytosine-binding protein</fullName>
    </recommendedName>
</protein>
<sequence>MCGRARCTLRPDDFPRAYHLNGRHVRHVDMIRYRPSYNVSPGFNVPVIRREDEPNDEGAVLHCMKWGLVPSFTKKTEKPDHYKMFNARSESIKEKASFRRLVPKNRCLVAVEGFYEWKKDGSKKQPYYIHFKDARPLVFAALFDSWKNPEGEVLYTFTILTTSASSTLEWLHDRMPVILGDKDAADMWLSGSPSSDIDMLLKPYEEPDLAWYPVTPAMGKASFDGPECIKELQLKANETRSISQFFSKKGDKDQQGQKSHIKVAEEEILTTDQTESLKQEPESDNVGHLCSPVKPESFTSSRATDIKVEQDYGESGSKLSLTGQTGNPPEKVGSLASDNVKSLKEESEDIKPNVFGPPQEGSGDPKTKRDYEELSGNAKPLAKGVNKPKKKAKGAGDKQPTLLSYFGKG</sequence>
<feature type="compositionally biased region" description="Basic and acidic residues" evidence="8">
    <location>
        <begin position="363"/>
        <end position="372"/>
    </location>
</feature>
<proteinExistence type="inferred from homology"/>
<keyword evidence="6" id="KW-0238">DNA-binding</keyword>
<evidence type="ECO:0000256" key="7">
    <source>
        <dbReference type="ARBA" id="ARBA00023239"/>
    </source>
</evidence>
<dbReference type="InterPro" id="IPR003738">
    <property type="entry name" value="SRAP"/>
</dbReference>
<keyword evidence="4" id="KW-0378">Hydrolase</keyword>
<reference evidence="9 10" key="1">
    <citation type="journal article" date="2021" name="BMC Genomics">
        <title>Datura genome reveals duplications of psychoactive alkaloid biosynthetic genes and high mutation rate following tissue culture.</title>
        <authorList>
            <person name="Rajewski A."/>
            <person name="Carter-House D."/>
            <person name="Stajich J."/>
            <person name="Litt A."/>
        </authorList>
    </citation>
    <scope>NUCLEOTIDE SEQUENCE [LARGE SCALE GENOMIC DNA]</scope>
    <source>
        <strain evidence="9">AR-01</strain>
    </source>
</reference>
<comment type="similarity">
    <text evidence="1">Belongs to the SOS response-associated peptidase family.</text>
</comment>
<dbReference type="InterPro" id="IPR036590">
    <property type="entry name" value="SRAP-like"/>
</dbReference>
<evidence type="ECO:0000256" key="2">
    <source>
        <dbReference type="ARBA" id="ARBA00022670"/>
    </source>
</evidence>
<keyword evidence="7" id="KW-0456">Lyase</keyword>
<comment type="caution">
    <text evidence="9">The sequence shown here is derived from an EMBL/GenBank/DDBJ whole genome shotgun (WGS) entry which is preliminary data.</text>
</comment>
<evidence type="ECO:0000256" key="5">
    <source>
        <dbReference type="ARBA" id="ARBA00023124"/>
    </source>
</evidence>
<keyword evidence="10" id="KW-1185">Reference proteome</keyword>
<evidence type="ECO:0000256" key="6">
    <source>
        <dbReference type="ARBA" id="ARBA00023125"/>
    </source>
</evidence>
<evidence type="ECO:0000256" key="1">
    <source>
        <dbReference type="ARBA" id="ARBA00008136"/>
    </source>
</evidence>
<dbReference type="PANTHER" id="PTHR13604:SF0">
    <property type="entry name" value="ABASIC SITE PROCESSING PROTEIN HMCES"/>
    <property type="match status" value="1"/>
</dbReference>
<evidence type="ECO:0000256" key="8">
    <source>
        <dbReference type="SAM" id="MobiDB-lite"/>
    </source>
</evidence>
<dbReference type="EMBL" id="JACEIK010000489">
    <property type="protein sequence ID" value="MCD7457976.1"/>
    <property type="molecule type" value="Genomic_DNA"/>
</dbReference>
<gene>
    <name evidence="9" type="ORF">HAX54_036723</name>
</gene>